<dbReference type="Gene3D" id="3.30.9.10">
    <property type="entry name" value="D-Amino Acid Oxidase, subunit A, domain 2"/>
    <property type="match status" value="1"/>
</dbReference>
<gene>
    <name evidence="3" type="ORF">AWB65_02457</name>
</gene>
<evidence type="ECO:0000313" key="4">
    <source>
        <dbReference type="Proteomes" id="UP000054977"/>
    </source>
</evidence>
<dbReference type="SUPFAM" id="SSF51905">
    <property type="entry name" value="FAD/NAD(P)-binding domain"/>
    <property type="match status" value="1"/>
</dbReference>
<dbReference type="Gene3D" id="3.50.50.60">
    <property type="entry name" value="FAD/NAD(P)-binding domain"/>
    <property type="match status" value="1"/>
</dbReference>
<dbReference type="Pfam" id="PF01266">
    <property type="entry name" value="DAO"/>
    <property type="match status" value="1"/>
</dbReference>
<evidence type="ECO:0000313" key="3">
    <source>
        <dbReference type="EMBL" id="SAL35048.1"/>
    </source>
</evidence>
<dbReference type="AlphaFoldDB" id="A0A158GSI5"/>
<comment type="caution">
    <text evidence="3">The sequence shown here is derived from an EMBL/GenBank/DDBJ whole genome shotgun (WGS) entry which is preliminary data.</text>
</comment>
<organism evidence="3 4">
    <name type="scientific">Caballeronia humi</name>
    <dbReference type="NCBI Taxonomy" id="326474"/>
    <lineage>
        <taxon>Bacteria</taxon>
        <taxon>Pseudomonadati</taxon>
        <taxon>Pseudomonadota</taxon>
        <taxon>Betaproteobacteria</taxon>
        <taxon>Burkholderiales</taxon>
        <taxon>Burkholderiaceae</taxon>
        <taxon>Caballeronia</taxon>
    </lineage>
</organism>
<keyword evidence="1" id="KW-0560">Oxidoreductase</keyword>
<dbReference type="Proteomes" id="UP000054977">
    <property type="component" value="Unassembled WGS sequence"/>
</dbReference>
<sequence length="194" mass="21864">MIAEDHNYYHATVRDKAIYNPLAGRVDTKVCIVGGGFAGANTALGLAERGVRDVVLLESHYIGRGASGRNGGFVFGGFSLGEETLLAELGADKARALYVGTVASVELIRERIARHAIECSMEDSGVILANWFRNDAAMLRRQRILKDAFGIEWEYLDRARMRERIHSERYYSGLFEPNALHFHPLDYLRYRARR</sequence>
<reference evidence="3" key="1">
    <citation type="submission" date="2016-01" db="EMBL/GenBank/DDBJ databases">
        <authorList>
            <person name="Peeters C."/>
        </authorList>
    </citation>
    <scope>NUCLEOTIDE SEQUENCE [LARGE SCALE GENOMIC DNA]</scope>
    <source>
        <strain evidence="3">LMG 22934</strain>
    </source>
</reference>
<proteinExistence type="predicted"/>
<dbReference type="PANTHER" id="PTHR13847">
    <property type="entry name" value="SARCOSINE DEHYDROGENASE-RELATED"/>
    <property type="match status" value="1"/>
</dbReference>
<feature type="domain" description="FAD dependent oxidoreductase" evidence="2">
    <location>
        <begin position="29"/>
        <end position="192"/>
    </location>
</feature>
<dbReference type="EMBL" id="FCNW02000009">
    <property type="protein sequence ID" value="SAL35048.1"/>
    <property type="molecule type" value="Genomic_DNA"/>
</dbReference>
<dbReference type="InterPro" id="IPR006076">
    <property type="entry name" value="FAD-dep_OxRdtase"/>
</dbReference>
<name>A0A158GSI5_9BURK</name>
<protein>
    <submittedName>
        <fullName evidence="3">FAD-binding oxidoreductase</fullName>
    </submittedName>
</protein>
<evidence type="ECO:0000256" key="1">
    <source>
        <dbReference type="ARBA" id="ARBA00023002"/>
    </source>
</evidence>
<evidence type="ECO:0000259" key="2">
    <source>
        <dbReference type="Pfam" id="PF01266"/>
    </source>
</evidence>
<keyword evidence="4" id="KW-1185">Reference proteome</keyword>
<accession>A0A158GSI5</accession>
<dbReference type="PANTHER" id="PTHR13847:SF281">
    <property type="entry name" value="FAD DEPENDENT OXIDOREDUCTASE DOMAIN-CONTAINING PROTEIN"/>
    <property type="match status" value="1"/>
</dbReference>
<dbReference type="InterPro" id="IPR036188">
    <property type="entry name" value="FAD/NAD-bd_sf"/>
</dbReference>
<dbReference type="STRING" id="326474.AWB65_02457"/>
<dbReference type="GO" id="GO:0005737">
    <property type="term" value="C:cytoplasm"/>
    <property type="evidence" value="ECO:0007669"/>
    <property type="project" value="TreeGrafter"/>
</dbReference>
<dbReference type="GO" id="GO:0016491">
    <property type="term" value="F:oxidoreductase activity"/>
    <property type="evidence" value="ECO:0007669"/>
    <property type="project" value="UniProtKB-KW"/>
</dbReference>